<proteinExistence type="predicted"/>
<accession>A0A3M7FL99</accession>
<dbReference type="Proteomes" id="UP000269539">
    <property type="component" value="Unassembled WGS sequence"/>
</dbReference>
<comment type="caution">
    <text evidence="1">The sequence shown here is derived from an EMBL/GenBank/DDBJ whole genome shotgun (WGS) entry which is preliminary data.</text>
</comment>
<gene>
    <name evidence="1" type="ORF">D0864_06502</name>
</gene>
<sequence length="210" mass="22810">MFAGPRVVGPIPSFRPSSPDLLLFSKPTLLSTPSPFSPHYFGLPRREPRSSPKGQPHTHMNMVAMIHAVSVSMLAFVGISLATPVENDTIVSIALSPTPTSPFAYAKYDPALRTATMPAEATASIFCYDQCFAVGRHWTELAMQWMCDVFSGRTLELGVPLRGNWHYDPDSAKAQGNISMSFEVAGEGCTKSSVPNYAQCVSTLLLLVDK</sequence>
<dbReference type="VEuPathDB" id="FungiDB:BTJ68_13527"/>
<evidence type="ECO:0000313" key="2">
    <source>
        <dbReference type="Proteomes" id="UP000269539"/>
    </source>
</evidence>
<name>A0A3M7FL99_HORWE</name>
<reference evidence="1 2" key="1">
    <citation type="journal article" date="2018" name="BMC Genomics">
        <title>Genomic evidence for intraspecific hybridization in a clonal and extremely halotolerant yeast.</title>
        <authorList>
            <person name="Gostincar C."/>
            <person name="Stajich J.E."/>
            <person name="Zupancic J."/>
            <person name="Zalar P."/>
            <person name="Gunde-Cimerman N."/>
        </authorList>
    </citation>
    <scope>NUCLEOTIDE SEQUENCE [LARGE SCALE GENOMIC DNA]</scope>
    <source>
        <strain evidence="1 2">EXF-10513</strain>
    </source>
</reference>
<dbReference type="AlphaFoldDB" id="A0A3M7FL99"/>
<protein>
    <submittedName>
        <fullName evidence="1">Uncharacterized protein</fullName>
    </submittedName>
</protein>
<organism evidence="1 2">
    <name type="scientific">Hortaea werneckii</name>
    <name type="common">Black yeast</name>
    <name type="synonym">Cladosporium werneckii</name>
    <dbReference type="NCBI Taxonomy" id="91943"/>
    <lineage>
        <taxon>Eukaryota</taxon>
        <taxon>Fungi</taxon>
        <taxon>Dikarya</taxon>
        <taxon>Ascomycota</taxon>
        <taxon>Pezizomycotina</taxon>
        <taxon>Dothideomycetes</taxon>
        <taxon>Dothideomycetidae</taxon>
        <taxon>Mycosphaerellales</taxon>
        <taxon>Teratosphaeriaceae</taxon>
        <taxon>Hortaea</taxon>
    </lineage>
</organism>
<evidence type="ECO:0000313" key="1">
    <source>
        <dbReference type="EMBL" id="RMY89104.1"/>
    </source>
</evidence>
<dbReference type="EMBL" id="QWIO01000654">
    <property type="protein sequence ID" value="RMY89104.1"/>
    <property type="molecule type" value="Genomic_DNA"/>
</dbReference>